<gene>
    <name evidence="2" type="ORF">ARMGADRAFT_592200</name>
</gene>
<feature type="region of interest" description="Disordered" evidence="1">
    <location>
        <begin position="1"/>
        <end position="24"/>
    </location>
</feature>
<organism evidence="2 3">
    <name type="scientific">Armillaria gallica</name>
    <name type="common">Bulbous honey fungus</name>
    <name type="synonym">Armillaria bulbosa</name>
    <dbReference type="NCBI Taxonomy" id="47427"/>
    <lineage>
        <taxon>Eukaryota</taxon>
        <taxon>Fungi</taxon>
        <taxon>Dikarya</taxon>
        <taxon>Basidiomycota</taxon>
        <taxon>Agaricomycotina</taxon>
        <taxon>Agaricomycetes</taxon>
        <taxon>Agaricomycetidae</taxon>
        <taxon>Agaricales</taxon>
        <taxon>Marasmiineae</taxon>
        <taxon>Physalacriaceae</taxon>
        <taxon>Armillaria</taxon>
    </lineage>
</organism>
<evidence type="ECO:0000256" key="1">
    <source>
        <dbReference type="SAM" id="MobiDB-lite"/>
    </source>
</evidence>
<evidence type="ECO:0000313" key="2">
    <source>
        <dbReference type="EMBL" id="PBK85116.1"/>
    </source>
</evidence>
<sequence length="106" mass="11475">MSNNTPPSFRPTGASSFDHIRPGSMSPLFQDEFCGTLPSTKTQACGRSGPSVQPALTGEVLTNPKAVDSVMGTRISLSILRVTAVWHGNVDTLKICLRLYITKFYT</sequence>
<dbReference type="OrthoDB" id="3026577at2759"/>
<dbReference type="Proteomes" id="UP000217790">
    <property type="component" value="Unassembled WGS sequence"/>
</dbReference>
<accession>A0A2H3DCC2</accession>
<dbReference type="AlphaFoldDB" id="A0A2H3DCC2"/>
<dbReference type="InParanoid" id="A0A2H3DCC2"/>
<evidence type="ECO:0000313" key="3">
    <source>
        <dbReference type="Proteomes" id="UP000217790"/>
    </source>
</evidence>
<reference evidence="3" key="1">
    <citation type="journal article" date="2017" name="Nat. Ecol. Evol.">
        <title>Genome expansion and lineage-specific genetic innovations in the forest pathogenic fungi Armillaria.</title>
        <authorList>
            <person name="Sipos G."/>
            <person name="Prasanna A.N."/>
            <person name="Walter M.C."/>
            <person name="O'Connor E."/>
            <person name="Balint B."/>
            <person name="Krizsan K."/>
            <person name="Kiss B."/>
            <person name="Hess J."/>
            <person name="Varga T."/>
            <person name="Slot J."/>
            <person name="Riley R."/>
            <person name="Boka B."/>
            <person name="Rigling D."/>
            <person name="Barry K."/>
            <person name="Lee J."/>
            <person name="Mihaltcheva S."/>
            <person name="LaButti K."/>
            <person name="Lipzen A."/>
            <person name="Waldron R."/>
            <person name="Moloney N.M."/>
            <person name="Sperisen C."/>
            <person name="Kredics L."/>
            <person name="Vagvoelgyi C."/>
            <person name="Patrignani A."/>
            <person name="Fitzpatrick D."/>
            <person name="Nagy I."/>
            <person name="Doyle S."/>
            <person name="Anderson J.B."/>
            <person name="Grigoriev I.V."/>
            <person name="Gueldener U."/>
            <person name="Muensterkoetter M."/>
            <person name="Nagy L.G."/>
        </authorList>
    </citation>
    <scope>NUCLEOTIDE SEQUENCE [LARGE SCALE GENOMIC DNA]</scope>
    <source>
        <strain evidence="3">Ar21-2</strain>
    </source>
</reference>
<dbReference type="EMBL" id="KZ293693">
    <property type="protein sequence ID" value="PBK85116.1"/>
    <property type="molecule type" value="Genomic_DNA"/>
</dbReference>
<protein>
    <submittedName>
        <fullName evidence="2">Uncharacterized protein</fullName>
    </submittedName>
</protein>
<keyword evidence="3" id="KW-1185">Reference proteome</keyword>
<proteinExistence type="predicted"/>
<name>A0A2H3DCC2_ARMGA</name>